<protein>
    <submittedName>
        <fullName evidence="1">Uncharacterized protein</fullName>
    </submittedName>
</protein>
<accession>A0A0L0P4J3</accession>
<name>A0A0L0P4J3_CANAR</name>
<reference evidence="2" key="1">
    <citation type="journal article" date="2015" name="BMC Genomics">
        <title>Draft genome of a commonly misdiagnosed multidrug resistant pathogen Candida auris.</title>
        <authorList>
            <person name="Chatterjee S."/>
            <person name="Alampalli S.V."/>
            <person name="Nageshan R.K."/>
            <person name="Chettiar S.T."/>
            <person name="Joshi S."/>
            <person name="Tatu U.S."/>
        </authorList>
    </citation>
    <scope>NUCLEOTIDE SEQUENCE [LARGE SCALE GENOMIC DNA]</scope>
    <source>
        <strain evidence="2">6684</strain>
    </source>
</reference>
<sequence length="629" mass="73212">MTTSLLLEFPKDALNNLLYFLPQNLLFNLAQTNFHFYEPCLRRLYKRLIIQSDPVLRTNSETPSHYRRDDFIESSALVICGFSNVERSKVAHLKMVEAKVKTILASIQVNPLLATYIELIEVKGTFNKAVDAAIGELLQYLSTLDVSIRKIYISDQKLRRKLDYATLAKRFSSLTSLCVDGLNEFPSQLAFPDLKELIVADIQQGQNLNANHVQVLSTLEHLLVKSEARVADVFFKALWLLYKAQPFVLTQLKTFTAFHTHEQQHKFPYVDFSTIENFQISLGCNDSNGCDLDCLVTCLSQFHFAKLKRLAIIQNSDHALNDHRYCEIWDLSVLDFVKHVVENSDTLFYLSIRHNVPPDGVIDDGFEGNYLRKVKLYTNLLPNLLATLQKHVVNLMLPNLVASLSCYEQPMNTFMWNGCKCEHCDKYLTKLDDYLLHHRYYSFKKHVFKDVLTVQLMRAMSEVLADRVVYDTNIGDMFQLTRPMRNLTWNFHDSKFSIPFRCLPVKTYEMADFEDEKAEHKETHERFFDAEERENDCIFLRKEQFYPNYSIVVSHYLNDLIRKMINLNRGDAEDVVIGQEGDENDGFTNLRINKMLINGVNFNFDHEINGTIFFKNIYDELDEDIDYEL</sequence>
<dbReference type="Proteomes" id="UP000037122">
    <property type="component" value="Unassembled WGS sequence"/>
</dbReference>
<dbReference type="VEuPathDB" id="FungiDB:QG37_02185"/>
<organism evidence="1 2">
    <name type="scientific">Candidozyma auris</name>
    <name type="common">Yeast</name>
    <name type="synonym">Candida auris</name>
    <dbReference type="NCBI Taxonomy" id="498019"/>
    <lineage>
        <taxon>Eukaryota</taxon>
        <taxon>Fungi</taxon>
        <taxon>Dikarya</taxon>
        <taxon>Ascomycota</taxon>
        <taxon>Saccharomycotina</taxon>
        <taxon>Pichiomycetes</taxon>
        <taxon>Metschnikowiaceae</taxon>
        <taxon>Candidozyma</taxon>
    </lineage>
</organism>
<dbReference type="AlphaFoldDB" id="A0A0L0P4J3"/>
<dbReference type="VEuPathDB" id="FungiDB:CJI96_0001678"/>
<dbReference type="VEuPathDB" id="FungiDB:B9J08_003144"/>
<comment type="caution">
    <text evidence="1">The sequence shown here is derived from an EMBL/GenBank/DDBJ whole genome shotgun (WGS) entry which is preliminary data.</text>
</comment>
<dbReference type="VEuPathDB" id="FungiDB:CJI97_003216"/>
<evidence type="ECO:0000313" key="1">
    <source>
        <dbReference type="EMBL" id="KNE01293.1"/>
    </source>
</evidence>
<dbReference type="VEuPathDB" id="FungiDB:CJJ07_001315"/>
<gene>
    <name evidence="1" type="ORF">QG37_02185</name>
</gene>
<proteinExistence type="predicted"/>
<evidence type="ECO:0000313" key="2">
    <source>
        <dbReference type="Proteomes" id="UP000037122"/>
    </source>
</evidence>
<dbReference type="EMBL" id="LGST01000016">
    <property type="protein sequence ID" value="KNE01293.1"/>
    <property type="molecule type" value="Genomic_DNA"/>
</dbReference>
<dbReference type="VEuPathDB" id="FungiDB:CJJ09_000962"/>